<evidence type="ECO:0000256" key="7">
    <source>
        <dbReference type="ARBA" id="ARBA00035399"/>
    </source>
</evidence>
<name>A0A2H1A668_CANAR</name>
<dbReference type="Gene3D" id="6.10.140.1190">
    <property type="match status" value="1"/>
</dbReference>
<dbReference type="VEuPathDB" id="FungiDB:B9J08_000569"/>
<dbReference type="STRING" id="498019.A0A2H1A668"/>
<proteinExistence type="inferred from homology"/>
<evidence type="ECO:0000256" key="8">
    <source>
        <dbReference type="SAM" id="Coils"/>
    </source>
</evidence>
<dbReference type="GO" id="GO:0005762">
    <property type="term" value="C:mitochondrial large ribosomal subunit"/>
    <property type="evidence" value="ECO:0007669"/>
    <property type="project" value="TreeGrafter"/>
</dbReference>
<comment type="similarity">
    <text evidence="2">Belongs to the universal ribosomal protein uL29 family.</text>
</comment>
<evidence type="ECO:0000256" key="1">
    <source>
        <dbReference type="ARBA" id="ARBA00004173"/>
    </source>
</evidence>
<organism evidence="10">
    <name type="scientific">Candidozyma auris</name>
    <name type="common">Yeast</name>
    <name type="synonym">Candida auris</name>
    <dbReference type="NCBI Taxonomy" id="498019"/>
    <lineage>
        <taxon>Eukaryota</taxon>
        <taxon>Fungi</taxon>
        <taxon>Dikarya</taxon>
        <taxon>Ascomycota</taxon>
        <taxon>Saccharomycotina</taxon>
        <taxon>Pichiomycetes</taxon>
        <taxon>Metschnikowiaceae</taxon>
        <taxon>Candidozyma</taxon>
    </lineage>
</organism>
<keyword evidence="3" id="KW-0689">Ribosomal protein</keyword>
<dbReference type="Gene3D" id="6.10.330.20">
    <property type="match status" value="1"/>
</dbReference>
<evidence type="ECO:0000256" key="5">
    <source>
        <dbReference type="ARBA" id="ARBA00023274"/>
    </source>
</evidence>
<dbReference type="AlphaFoldDB" id="A0A2H1A668"/>
<evidence type="ECO:0000313" key="10">
    <source>
        <dbReference type="EMBL" id="PIS58082.1"/>
    </source>
</evidence>
<protein>
    <recommendedName>
        <fullName evidence="6">Large ribosomal subunit protein uL29m</fullName>
    </recommendedName>
    <alternativeName>
        <fullName evidence="7">54S ribosomal protein L4, mitochondrial</fullName>
    </alternativeName>
</protein>
<dbReference type="PANTHER" id="PTHR21183">
    <property type="entry name" value="RIBOSOMAL PROTEIN L47, MITOCHONDRIAL-RELATED"/>
    <property type="match status" value="1"/>
</dbReference>
<dbReference type="InterPro" id="IPR010729">
    <property type="entry name" value="Ribosomal_uL29_mit"/>
</dbReference>
<dbReference type="GO" id="GO:0032543">
    <property type="term" value="P:mitochondrial translation"/>
    <property type="evidence" value="ECO:0007669"/>
    <property type="project" value="TreeGrafter"/>
</dbReference>
<keyword evidence="8" id="KW-0175">Coiled coil</keyword>
<dbReference type="EMBL" id="PEKT03000002">
    <property type="protein sequence ID" value="KAK8441216.1"/>
    <property type="molecule type" value="Genomic_DNA"/>
</dbReference>
<reference evidence="9 11" key="3">
    <citation type="journal article" date="2018" name="Nat. Commun.">
        <title>Genomic insights into multidrug-resistance, mating and virulence in Candida auris and related emerging species.</title>
        <authorList>
            <person name="Munoz J.F."/>
            <person name="Gade L."/>
            <person name="Chow N.A."/>
            <person name="Loparev V.N."/>
            <person name="Juieng P."/>
            <person name="Berkow E.L."/>
            <person name="Farrer R.A."/>
            <person name="Litvintseva A.P."/>
            <person name="Cuomo C.A."/>
        </authorList>
    </citation>
    <scope>GENOME REANNOTATION</scope>
    <source>
        <strain evidence="9 11">B8441</strain>
    </source>
</reference>
<dbReference type="InterPro" id="IPR038340">
    <property type="entry name" value="MRP-L47_sf"/>
</dbReference>
<reference evidence="10 11" key="1">
    <citation type="journal article" date="2017" name="Clin. Infect. Dis.">
        <title>Simultaneous emergence of multidrug-resistant Candida auris on 3 continents confirmed by whole-genome sequencing and epidemiological analyses.</title>
        <authorList>
            <person name="Lockhart S.R."/>
            <person name="Etienne K.A."/>
            <person name="Vallabhaneni S."/>
            <person name="Farooqi J."/>
            <person name="Chowdhary A."/>
            <person name="Govender N.P."/>
            <person name="Colombo A.L."/>
            <person name="Calvo B."/>
            <person name="Cuomo C.A."/>
            <person name="Desjardins C.A."/>
            <person name="Berkow E.L."/>
            <person name="Castanheira M."/>
            <person name="Magobo R.E."/>
            <person name="Jabeen K."/>
            <person name="Asghar R.J."/>
            <person name="Meis J.F."/>
            <person name="Jackson B."/>
            <person name="Chiller T."/>
            <person name="Litvintseva A.P."/>
        </authorList>
    </citation>
    <scope>NUCLEOTIDE SEQUENCE [LARGE SCALE GENOMIC DNA]</scope>
    <source>
        <strain evidence="10 11">B8441</strain>
    </source>
</reference>
<keyword evidence="5" id="KW-0687">Ribonucleoprotein</keyword>
<reference evidence="10" key="2">
    <citation type="submission" date="2017-11" db="EMBL/GenBank/DDBJ databases">
        <title>Candida auris genome assembly and annotation.</title>
        <authorList>
            <person name="Munoz J.F."/>
            <person name="Gade L.G."/>
            <person name="Chow N.A."/>
            <person name="Litvintseva A.P."/>
            <person name="Loparev V.N."/>
            <person name="Cuomo C.A."/>
        </authorList>
    </citation>
    <scope>NUCLEOTIDE SEQUENCE</scope>
    <source>
        <strain evidence="10">B8441</strain>
    </source>
</reference>
<dbReference type="OMA" id="IRTTMWR"/>
<dbReference type="Pfam" id="PF06984">
    <property type="entry name" value="MRP-L47"/>
    <property type="match status" value="1"/>
</dbReference>
<evidence type="ECO:0000256" key="2">
    <source>
        <dbReference type="ARBA" id="ARBA00009254"/>
    </source>
</evidence>
<keyword evidence="11" id="KW-1185">Reference proteome</keyword>
<comment type="caution">
    <text evidence="10">The sequence shown here is derived from an EMBL/GenBank/DDBJ whole genome shotgun (WGS) entry which is preliminary data.</text>
</comment>
<evidence type="ECO:0000256" key="6">
    <source>
        <dbReference type="ARBA" id="ARBA00035289"/>
    </source>
</evidence>
<accession>A0A2H1A668</accession>
<evidence type="ECO:0000313" key="9">
    <source>
        <dbReference type="EMBL" id="KAK8441216.1"/>
    </source>
</evidence>
<dbReference type="VEuPathDB" id="FungiDB:CJJ09_002533"/>
<comment type="subcellular location">
    <subcellularLocation>
        <location evidence="1">Mitochondrion</location>
    </subcellularLocation>
</comment>
<evidence type="ECO:0000256" key="3">
    <source>
        <dbReference type="ARBA" id="ARBA00022980"/>
    </source>
</evidence>
<dbReference type="VEuPathDB" id="FungiDB:CJI97_000572"/>
<reference evidence="9" key="4">
    <citation type="submission" date="2024-03" db="EMBL/GenBank/DDBJ databases">
        <title>Improved genome assembly of Candida auris strain B8441 and annotation of B11205.</title>
        <authorList>
            <person name="Cauldron N.C."/>
            <person name="Shea T."/>
            <person name="Cuomo C.A."/>
        </authorList>
    </citation>
    <scope>NUCLEOTIDE SEQUENCE</scope>
    <source>
        <strain evidence="9">B8441</strain>
    </source>
</reference>
<gene>
    <name evidence="10" type="ORF">B9J08_000569</name>
    <name evidence="9" type="ORF">B9J08_02527</name>
</gene>
<dbReference type="VEuPathDB" id="FungiDB:CJI96_0003526"/>
<dbReference type="GO" id="GO:0003735">
    <property type="term" value="F:structural constituent of ribosome"/>
    <property type="evidence" value="ECO:0007669"/>
    <property type="project" value="InterPro"/>
</dbReference>
<feature type="coiled-coil region" evidence="8">
    <location>
        <begin position="134"/>
        <end position="161"/>
    </location>
</feature>
<evidence type="ECO:0000256" key="4">
    <source>
        <dbReference type="ARBA" id="ARBA00023128"/>
    </source>
</evidence>
<dbReference type="VEuPathDB" id="FungiDB:CJJ07_004089"/>
<evidence type="ECO:0000313" key="11">
    <source>
        <dbReference type="Proteomes" id="UP000230249"/>
    </source>
</evidence>
<sequence length="295" mass="34349">MLLFTRGFHVGTRSLARAKPLKFGPTSSIKLREPIVPTHKNFDVSPDHPLWAFFPKGNETEYSLREPGEEIKDCRAWTMAELRRKSFDDLHKIWYLTLKERNMLGRETFYVHHISYGVKFTEVDQMLKLTQKRIKQVLLERQTAMERAQTMTEEISEYLKEFEEAYVNATGDLIPSFNDKLVRLQYAIFGIEPSLEEYDLERDINVKFVEGLSFVANVKVKRYLKNHDSDALELPLNGVMEELPFLLRDTKDAIEEVKTLRESGNSVKLDKIDVFPFLRNALSKAMEPEAVDLQN</sequence>
<accession>A0A5Q7YJB0</accession>
<keyword evidence="4" id="KW-0496">Mitochondrion</keyword>
<dbReference type="PANTHER" id="PTHR21183:SF18">
    <property type="entry name" value="LARGE RIBOSOMAL SUBUNIT PROTEIN UL29M"/>
    <property type="match status" value="1"/>
</dbReference>
<dbReference type="Proteomes" id="UP000230249">
    <property type="component" value="Unassembled WGS sequence"/>
</dbReference>
<dbReference type="EMBL" id="PEKT02000002">
    <property type="protein sequence ID" value="PIS58082.1"/>
    <property type="molecule type" value="Genomic_DNA"/>
</dbReference>